<dbReference type="Proteomes" id="UP000071561">
    <property type="component" value="Chromosome"/>
</dbReference>
<reference evidence="1 2" key="1">
    <citation type="submission" date="2016-03" db="EMBL/GenBank/DDBJ databases">
        <title>Complete genome sequence of Pedobacter cryoconitis PAMC 27485.</title>
        <authorList>
            <person name="Lee J."/>
            <person name="Kim O.-S."/>
        </authorList>
    </citation>
    <scope>NUCLEOTIDE SEQUENCE [LARGE SCALE GENOMIC DNA]</scope>
    <source>
        <strain evidence="1 2">PAMC 27485</strain>
    </source>
</reference>
<sequence>MAIAGNGSNDGPTGRSGNRVTYMRLGKLTSRTIGLRTDKPTVPVLKSRQVTALTTALLKPVKGFLIVGFGLEGKLNLQTYYTVASSYNRLNAISGNYPDQQIDFTKVLFSQGKMPVTPSTLVSRVEKGLTFKWDASFTAKGINQNDQVMLMAYDPQKRGTEFQLNAGRRSEGEAFLHIRKRKKPLLLETYISFISESRKSISNSMYVGQIVW</sequence>
<protein>
    <submittedName>
        <fullName evidence="1">Uncharacterized protein</fullName>
    </submittedName>
</protein>
<gene>
    <name evidence="1" type="ORF">AY601_2651</name>
</gene>
<dbReference type="AlphaFoldDB" id="A0A127VDT4"/>
<dbReference type="PATRIC" id="fig|188932.3.peg.2763"/>
<proteinExistence type="predicted"/>
<evidence type="ECO:0000313" key="1">
    <source>
        <dbReference type="EMBL" id="AMP99536.1"/>
    </source>
</evidence>
<evidence type="ECO:0000313" key="2">
    <source>
        <dbReference type="Proteomes" id="UP000071561"/>
    </source>
</evidence>
<dbReference type="EMBL" id="CP014504">
    <property type="protein sequence ID" value="AMP99536.1"/>
    <property type="molecule type" value="Genomic_DNA"/>
</dbReference>
<dbReference type="RefSeq" id="WP_157287895.1">
    <property type="nucleotide sequence ID" value="NZ_CP014504.1"/>
</dbReference>
<name>A0A127VDT4_9SPHI</name>
<dbReference type="InterPro" id="IPR046233">
    <property type="entry name" value="DUF6266"/>
</dbReference>
<accession>A0A127VDT4</accession>
<organism evidence="1 2">
    <name type="scientific">Pedobacter cryoconitis</name>
    <dbReference type="NCBI Taxonomy" id="188932"/>
    <lineage>
        <taxon>Bacteria</taxon>
        <taxon>Pseudomonadati</taxon>
        <taxon>Bacteroidota</taxon>
        <taxon>Sphingobacteriia</taxon>
        <taxon>Sphingobacteriales</taxon>
        <taxon>Sphingobacteriaceae</taxon>
        <taxon>Pedobacter</taxon>
    </lineage>
</organism>
<dbReference type="KEGG" id="pcm:AY601_2651"/>
<dbReference type="Pfam" id="PF19781">
    <property type="entry name" value="DUF6266"/>
    <property type="match status" value="1"/>
</dbReference>
<dbReference type="OrthoDB" id="648163at2"/>
<keyword evidence="2" id="KW-1185">Reference proteome</keyword>